<dbReference type="PANTHER" id="PTHR31189">
    <property type="entry name" value="OS03G0336100 PROTEIN-RELATED"/>
    <property type="match status" value="1"/>
</dbReference>
<comment type="caution">
    <text evidence="3">The sequence shown here is derived from an EMBL/GenBank/DDBJ whole genome shotgun (WGS) entry which is preliminary data.</text>
</comment>
<dbReference type="InterPro" id="IPR050253">
    <property type="entry name" value="Seed_Storage-Functional"/>
</dbReference>
<proteinExistence type="predicted"/>
<gene>
    <name evidence="3" type="ORF">ACJRO7_005010</name>
</gene>
<dbReference type="InterPro" id="IPR014710">
    <property type="entry name" value="RmlC-like_jellyroll"/>
</dbReference>
<evidence type="ECO:0000259" key="2">
    <source>
        <dbReference type="SMART" id="SM00835"/>
    </source>
</evidence>
<dbReference type="SMART" id="SM00835">
    <property type="entry name" value="Cupin_1"/>
    <property type="match status" value="1"/>
</dbReference>
<protein>
    <recommendedName>
        <fullName evidence="2">Cupin type-1 domain-containing protein</fullName>
    </recommendedName>
</protein>
<reference evidence="3 4" key="1">
    <citation type="submission" date="2024-11" db="EMBL/GenBank/DDBJ databases">
        <title>Chromosome-level genome assembly of Eucalyptus globulus Labill. provides insights into its genome evolution.</title>
        <authorList>
            <person name="Li X."/>
        </authorList>
    </citation>
    <scope>NUCLEOTIDE SEQUENCE [LARGE SCALE GENOMIC DNA]</scope>
    <source>
        <strain evidence="3">CL2024</strain>
        <tissue evidence="3">Fresh tender leaves</tissue>
    </source>
</reference>
<dbReference type="EMBL" id="JBJKBG010000010">
    <property type="protein sequence ID" value="KAL3720107.1"/>
    <property type="molecule type" value="Genomic_DNA"/>
</dbReference>
<organism evidence="3 4">
    <name type="scientific">Eucalyptus globulus</name>
    <name type="common">Tasmanian blue gum</name>
    <dbReference type="NCBI Taxonomy" id="34317"/>
    <lineage>
        <taxon>Eukaryota</taxon>
        <taxon>Viridiplantae</taxon>
        <taxon>Streptophyta</taxon>
        <taxon>Embryophyta</taxon>
        <taxon>Tracheophyta</taxon>
        <taxon>Spermatophyta</taxon>
        <taxon>Magnoliopsida</taxon>
        <taxon>eudicotyledons</taxon>
        <taxon>Gunneridae</taxon>
        <taxon>Pentapetalae</taxon>
        <taxon>rosids</taxon>
        <taxon>malvids</taxon>
        <taxon>Myrtales</taxon>
        <taxon>Myrtaceae</taxon>
        <taxon>Myrtoideae</taxon>
        <taxon>Eucalypteae</taxon>
        <taxon>Eucalyptus</taxon>
    </lineage>
</organism>
<dbReference type="SUPFAM" id="SSF51182">
    <property type="entry name" value="RmlC-like cupins"/>
    <property type="match status" value="1"/>
</dbReference>
<evidence type="ECO:0000256" key="1">
    <source>
        <dbReference type="ARBA" id="ARBA00022729"/>
    </source>
</evidence>
<sequence length="157" mass="16927">MLRDGNIGAAKLALKKNGLALLTTPIPPRSLTFFNVRSASRCGVAGIVFPADEEKVIANKKGGAIALPFGVFAWWYEDDTDLVVPFLGDTSKAHKAGQFTDFFLTGSNGIFTGFTTDYVSQAWDLEEDIVKSLVGSQPGSGIVKLDASFQMLEPKEH</sequence>
<dbReference type="InterPro" id="IPR011051">
    <property type="entry name" value="RmlC_Cupin_sf"/>
</dbReference>
<evidence type="ECO:0000313" key="4">
    <source>
        <dbReference type="Proteomes" id="UP001634007"/>
    </source>
</evidence>
<keyword evidence="4" id="KW-1185">Reference proteome</keyword>
<accession>A0ABD3IY95</accession>
<dbReference type="Gene3D" id="2.60.120.10">
    <property type="entry name" value="Jelly Rolls"/>
    <property type="match status" value="1"/>
</dbReference>
<name>A0ABD3IY95_EUCGL</name>
<keyword evidence="1" id="KW-0732">Signal</keyword>
<dbReference type="AlphaFoldDB" id="A0ABD3IY95"/>
<dbReference type="Proteomes" id="UP001634007">
    <property type="component" value="Unassembled WGS sequence"/>
</dbReference>
<dbReference type="PANTHER" id="PTHR31189:SF62">
    <property type="entry name" value="OS01G0976200 PROTEIN"/>
    <property type="match status" value="1"/>
</dbReference>
<evidence type="ECO:0000313" key="3">
    <source>
        <dbReference type="EMBL" id="KAL3720107.1"/>
    </source>
</evidence>
<dbReference type="InterPro" id="IPR006045">
    <property type="entry name" value="Cupin_1"/>
</dbReference>
<feature type="domain" description="Cupin type-1" evidence="2">
    <location>
        <begin position="1"/>
        <end position="131"/>
    </location>
</feature>